<proteinExistence type="predicted"/>
<comment type="caution">
    <text evidence="2">The sequence shown here is derived from an EMBL/GenBank/DDBJ whole genome shotgun (WGS) entry which is preliminary data.</text>
</comment>
<evidence type="ECO:0000313" key="3">
    <source>
        <dbReference type="Proteomes" id="UP000259211"/>
    </source>
</evidence>
<gene>
    <name evidence="2" type="ORF">CHT91_07440</name>
</gene>
<dbReference type="SUPFAM" id="SSF52980">
    <property type="entry name" value="Restriction endonuclease-like"/>
    <property type="match status" value="1"/>
</dbReference>
<protein>
    <submittedName>
        <fullName evidence="2">DUF559 domain-containing protein</fullName>
    </submittedName>
</protein>
<evidence type="ECO:0000259" key="1">
    <source>
        <dbReference type="Pfam" id="PF04480"/>
    </source>
</evidence>
<organism evidence="2 3">
    <name type="scientific">Cutibacterium avidum</name>
    <dbReference type="NCBI Taxonomy" id="33010"/>
    <lineage>
        <taxon>Bacteria</taxon>
        <taxon>Bacillati</taxon>
        <taxon>Actinomycetota</taxon>
        <taxon>Actinomycetes</taxon>
        <taxon>Propionibacteriales</taxon>
        <taxon>Propionibacteriaceae</taxon>
        <taxon>Cutibacterium</taxon>
    </lineage>
</organism>
<dbReference type="Gene3D" id="3.40.960.10">
    <property type="entry name" value="VSR Endonuclease"/>
    <property type="match status" value="1"/>
</dbReference>
<evidence type="ECO:0000313" key="2">
    <source>
        <dbReference type="EMBL" id="RFT43995.1"/>
    </source>
</evidence>
<dbReference type="InterPro" id="IPR007569">
    <property type="entry name" value="DUF559"/>
</dbReference>
<dbReference type="InterPro" id="IPR011335">
    <property type="entry name" value="Restrct_endonuc-II-like"/>
</dbReference>
<sequence>MGWWALPDADHDVVTAVRAGGVLGCVSALKMIGVWSPPDSQIHCRGHREPLSPAVRSCPAPRRAAPIMAVDPPDIAVQSVVRCLDRDEAVAVLDSVLRKGVLTRERLEECLSPIPAGRRILPDLGWADSGAESLVRCRLRRLGLPVRTQASIDGVGRVDMLVGSRLVIEVDSVAHHTDAFAYSNDRRRDLELVSRGYLVVRITWHQVMYDWECVEQHILEIVGAGDHLGRVRAA</sequence>
<dbReference type="Proteomes" id="UP000259211">
    <property type="component" value="Unassembled WGS sequence"/>
</dbReference>
<feature type="domain" description="DUF559" evidence="1">
    <location>
        <begin position="147"/>
        <end position="221"/>
    </location>
</feature>
<accession>A0A3E2DF31</accession>
<dbReference type="AlphaFoldDB" id="A0A3E2DF31"/>
<dbReference type="EMBL" id="NOWI01000006">
    <property type="protein sequence ID" value="RFT43995.1"/>
    <property type="molecule type" value="Genomic_DNA"/>
</dbReference>
<name>A0A3E2DF31_9ACTN</name>
<reference evidence="2 3" key="1">
    <citation type="submission" date="2017-07" db="EMBL/GenBank/DDBJ databases">
        <authorList>
            <person name="Sun Z.S."/>
            <person name="Albrecht U."/>
            <person name="Echele G."/>
            <person name="Lee C.C."/>
        </authorList>
    </citation>
    <scope>NUCLEOTIDE SEQUENCE [LARGE SCALE GENOMIC DNA]</scope>
    <source>
        <strain evidence="2 3">P16-029</strain>
    </source>
</reference>
<dbReference type="Pfam" id="PF04480">
    <property type="entry name" value="DUF559"/>
    <property type="match status" value="1"/>
</dbReference>